<dbReference type="Pfam" id="PF00072">
    <property type="entry name" value="Response_reg"/>
    <property type="match status" value="1"/>
</dbReference>
<gene>
    <name evidence="8" type="ORF">ER308_18740</name>
</gene>
<evidence type="ECO:0000256" key="5">
    <source>
        <dbReference type="ARBA" id="ARBA00023163"/>
    </source>
</evidence>
<keyword evidence="3" id="KW-0805">Transcription regulation</keyword>
<feature type="domain" description="Response regulatory" evidence="7">
    <location>
        <begin position="9"/>
        <end position="122"/>
    </location>
</feature>
<evidence type="ECO:0000313" key="8">
    <source>
        <dbReference type="EMBL" id="QBI21402.1"/>
    </source>
</evidence>
<dbReference type="CDD" id="cd17574">
    <property type="entry name" value="REC_OmpR"/>
    <property type="match status" value="1"/>
</dbReference>
<dbReference type="KEGG" id="erz:ER308_18740"/>
<keyword evidence="9" id="KW-1185">Reference proteome</keyword>
<evidence type="ECO:0000256" key="3">
    <source>
        <dbReference type="ARBA" id="ARBA00023015"/>
    </source>
</evidence>
<dbReference type="GO" id="GO:0006355">
    <property type="term" value="P:regulation of DNA-templated transcription"/>
    <property type="evidence" value="ECO:0007669"/>
    <property type="project" value="TreeGrafter"/>
</dbReference>
<reference evidence="8 9" key="1">
    <citation type="submission" date="2019-01" db="EMBL/GenBank/DDBJ databases">
        <title>Egibacter rhizosphaerae EGI 80759T.</title>
        <authorList>
            <person name="Chen D.-D."/>
            <person name="Tian Y."/>
            <person name="Jiao J.-Y."/>
            <person name="Zhang X.-T."/>
            <person name="Zhang Y.-G."/>
            <person name="Zhang Y."/>
            <person name="Xiao M."/>
            <person name="Shu W.-S."/>
            <person name="Li W.-J."/>
        </authorList>
    </citation>
    <scope>NUCLEOTIDE SEQUENCE [LARGE SCALE GENOMIC DNA]</scope>
    <source>
        <strain evidence="8 9">EGI 80759</strain>
    </source>
</reference>
<dbReference type="InterPro" id="IPR011006">
    <property type="entry name" value="CheY-like_superfamily"/>
</dbReference>
<dbReference type="PROSITE" id="PS50110">
    <property type="entry name" value="RESPONSE_REGULATORY"/>
    <property type="match status" value="1"/>
</dbReference>
<evidence type="ECO:0000256" key="6">
    <source>
        <dbReference type="PROSITE-ProRule" id="PRU00169"/>
    </source>
</evidence>
<evidence type="ECO:0000256" key="1">
    <source>
        <dbReference type="ARBA" id="ARBA00022553"/>
    </source>
</evidence>
<dbReference type="Proteomes" id="UP000291469">
    <property type="component" value="Chromosome"/>
</dbReference>
<proteinExistence type="predicted"/>
<protein>
    <submittedName>
        <fullName evidence="8">Response regulator</fullName>
    </submittedName>
</protein>
<dbReference type="Gene3D" id="3.40.50.2300">
    <property type="match status" value="1"/>
</dbReference>
<dbReference type="EMBL" id="CP036402">
    <property type="protein sequence ID" value="QBI21402.1"/>
    <property type="molecule type" value="Genomic_DNA"/>
</dbReference>
<evidence type="ECO:0000256" key="4">
    <source>
        <dbReference type="ARBA" id="ARBA00023125"/>
    </source>
</evidence>
<keyword evidence="5" id="KW-0804">Transcription</keyword>
<dbReference type="GO" id="GO:0005829">
    <property type="term" value="C:cytosol"/>
    <property type="evidence" value="ECO:0007669"/>
    <property type="project" value="TreeGrafter"/>
</dbReference>
<dbReference type="SUPFAM" id="SSF52172">
    <property type="entry name" value="CheY-like"/>
    <property type="match status" value="1"/>
</dbReference>
<dbReference type="InterPro" id="IPR001789">
    <property type="entry name" value="Sig_transdc_resp-reg_receiver"/>
</dbReference>
<dbReference type="SMART" id="SM00448">
    <property type="entry name" value="REC"/>
    <property type="match status" value="1"/>
</dbReference>
<sequence length="159" mass="17256">MIERGARVRVLVVDDDVSVRAAVAVSIDDAEVCEASDGATALARMDVEPVDVVLLDVLMPDEDGFSVLERIRARRSPGPAVLMLTGLADELDHLAAYRLGADGYLTKPVDPDDLNDAVARAYGRTPEEREAVRREEIARAELLRTLEAGFEADWPTAPS</sequence>
<accession>A0A411YJN5</accession>
<organism evidence="8 9">
    <name type="scientific">Egibacter rhizosphaerae</name>
    <dbReference type="NCBI Taxonomy" id="1670831"/>
    <lineage>
        <taxon>Bacteria</taxon>
        <taxon>Bacillati</taxon>
        <taxon>Actinomycetota</taxon>
        <taxon>Nitriliruptoria</taxon>
        <taxon>Egibacterales</taxon>
        <taxon>Egibacteraceae</taxon>
        <taxon>Egibacter</taxon>
    </lineage>
</organism>
<name>A0A411YJN5_9ACTN</name>
<dbReference type="InterPro" id="IPR039420">
    <property type="entry name" value="WalR-like"/>
</dbReference>
<dbReference type="GO" id="GO:0032993">
    <property type="term" value="C:protein-DNA complex"/>
    <property type="evidence" value="ECO:0007669"/>
    <property type="project" value="TreeGrafter"/>
</dbReference>
<feature type="modified residue" description="4-aspartylphosphate" evidence="6">
    <location>
        <position position="56"/>
    </location>
</feature>
<evidence type="ECO:0000256" key="2">
    <source>
        <dbReference type="ARBA" id="ARBA00023012"/>
    </source>
</evidence>
<dbReference type="GO" id="GO:0000156">
    <property type="term" value="F:phosphorelay response regulator activity"/>
    <property type="evidence" value="ECO:0007669"/>
    <property type="project" value="TreeGrafter"/>
</dbReference>
<evidence type="ECO:0000259" key="7">
    <source>
        <dbReference type="PROSITE" id="PS50110"/>
    </source>
</evidence>
<dbReference type="PANTHER" id="PTHR48111:SF1">
    <property type="entry name" value="TWO-COMPONENT RESPONSE REGULATOR ORR33"/>
    <property type="match status" value="1"/>
</dbReference>
<keyword evidence="2" id="KW-0902">Two-component regulatory system</keyword>
<dbReference type="AlphaFoldDB" id="A0A411YJN5"/>
<dbReference type="PANTHER" id="PTHR48111">
    <property type="entry name" value="REGULATOR OF RPOS"/>
    <property type="match status" value="1"/>
</dbReference>
<evidence type="ECO:0000313" key="9">
    <source>
        <dbReference type="Proteomes" id="UP000291469"/>
    </source>
</evidence>
<keyword evidence="4" id="KW-0238">DNA-binding</keyword>
<dbReference type="GO" id="GO:0000976">
    <property type="term" value="F:transcription cis-regulatory region binding"/>
    <property type="evidence" value="ECO:0007669"/>
    <property type="project" value="TreeGrafter"/>
</dbReference>
<keyword evidence="1 6" id="KW-0597">Phosphoprotein</keyword>
<dbReference type="OrthoDB" id="9793549at2"/>